<gene>
    <name evidence="2" type="ORF">HNQ50_002459</name>
</gene>
<dbReference type="Proteomes" id="UP000543030">
    <property type="component" value="Unassembled WGS sequence"/>
</dbReference>
<dbReference type="EMBL" id="JACHHN010000004">
    <property type="protein sequence ID" value="MBB5191729.1"/>
    <property type="molecule type" value="Genomic_DNA"/>
</dbReference>
<evidence type="ECO:0000259" key="1">
    <source>
        <dbReference type="Pfam" id="PF13761"/>
    </source>
</evidence>
<dbReference type="Pfam" id="PF13761">
    <property type="entry name" value="DUF4166"/>
    <property type="match status" value="1"/>
</dbReference>
<dbReference type="InterPro" id="IPR025311">
    <property type="entry name" value="DUF4166"/>
</dbReference>
<dbReference type="AlphaFoldDB" id="A0A840RE00"/>
<sequence length="200" mass="23015">MKSLMQQALGDDWAKLPPALQAHYRSGKTTDIGHMNIEYPRFMQWYLSVLHVFGALINRRGENLSTTVEKDFAGERQYWRRTIKYPDGRLVRFNSFWIAKGPNQLVEFVNPLLGLQMKVRVHDSQLHYQGVKFVVKLGPLLLPIPEWLALGHTDIVEVAVNEKQFVMDFRLTHPLLGQIFRYSGKFEAAVSQTCESSQAP</sequence>
<proteinExistence type="predicted"/>
<feature type="domain" description="DUF4166" evidence="1">
    <location>
        <begin position="16"/>
        <end position="186"/>
    </location>
</feature>
<organism evidence="2 3">
    <name type="scientific">Silvimonas terrae</name>
    <dbReference type="NCBI Taxonomy" id="300266"/>
    <lineage>
        <taxon>Bacteria</taxon>
        <taxon>Pseudomonadati</taxon>
        <taxon>Pseudomonadota</taxon>
        <taxon>Betaproteobacteria</taxon>
        <taxon>Neisseriales</taxon>
        <taxon>Chitinibacteraceae</taxon>
        <taxon>Silvimonas</taxon>
    </lineage>
</organism>
<accession>A0A840RE00</accession>
<evidence type="ECO:0000313" key="2">
    <source>
        <dbReference type="EMBL" id="MBB5191729.1"/>
    </source>
</evidence>
<protein>
    <recommendedName>
        <fullName evidence="1">DUF4166 domain-containing protein</fullName>
    </recommendedName>
</protein>
<evidence type="ECO:0000313" key="3">
    <source>
        <dbReference type="Proteomes" id="UP000543030"/>
    </source>
</evidence>
<name>A0A840RE00_9NEIS</name>
<keyword evidence="3" id="KW-1185">Reference proteome</keyword>
<comment type="caution">
    <text evidence="2">The sequence shown here is derived from an EMBL/GenBank/DDBJ whole genome shotgun (WGS) entry which is preliminary data.</text>
</comment>
<dbReference type="RefSeq" id="WP_184101010.1">
    <property type="nucleotide sequence ID" value="NZ_JACHHN010000004.1"/>
</dbReference>
<reference evidence="2 3" key="1">
    <citation type="submission" date="2020-08" db="EMBL/GenBank/DDBJ databases">
        <title>Genomic Encyclopedia of Type Strains, Phase IV (KMG-IV): sequencing the most valuable type-strain genomes for metagenomic binning, comparative biology and taxonomic classification.</title>
        <authorList>
            <person name="Goeker M."/>
        </authorList>
    </citation>
    <scope>NUCLEOTIDE SEQUENCE [LARGE SCALE GENOMIC DNA]</scope>
    <source>
        <strain evidence="2 3">DSM 18233</strain>
    </source>
</reference>